<dbReference type="Proteomes" id="UP001239111">
    <property type="component" value="Chromosome 1"/>
</dbReference>
<evidence type="ECO:0000313" key="1">
    <source>
        <dbReference type="EMBL" id="KAJ8686369.1"/>
    </source>
</evidence>
<accession>A0ACC2PSU6</accession>
<organism evidence="1 2">
    <name type="scientific">Eretmocerus hayati</name>
    <dbReference type="NCBI Taxonomy" id="131215"/>
    <lineage>
        <taxon>Eukaryota</taxon>
        <taxon>Metazoa</taxon>
        <taxon>Ecdysozoa</taxon>
        <taxon>Arthropoda</taxon>
        <taxon>Hexapoda</taxon>
        <taxon>Insecta</taxon>
        <taxon>Pterygota</taxon>
        <taxon>Neoptera</taxon>
        <taxon>Endopterygota</taxon>
        <taxon>Hymenoptera</taxon>
        <taxon>Apocrita</taxon>
        <taxon>Proctotrupomorpha</taxon>
        <taxon>Chalcidoidea</taxon>
        <taxon>Aphelinidae</taxon>
        <taxon>Aphelininae</taxon>
        <taxon>Eretmocerus</taxon>
    </lineage>
</organism>
<gene>
    <name evidence="1" type="ORF">QAD02_022163</name>
</gene>
<reference evidence="1" key="1">
    <citation type="submission" date="2023-04" db="EMBL/GenBank/DDBJ databases">
        <title>A chromosome-level genome assembly of the parasitoid wasp Eretmocerus hayati.</title>
        <authorList>
            <person name="Zhong Y."/>
            <person name="Liu S."/>
            <person name="Liu Y."/>
        </authorList>
    </citation>
    <scope>NUCLEOTIDE SEQUENCE</scope>
    <source>
        <strain evidence="1">ZJU_SS_LIU_2023</strain>
    </source>
</reference>
<keyword evidence="2" id="KW-1185">Reference proteome</keyword>
<protein>
    <submittedName>
        <fullName evidence="1">Uncharacterized protein</fullName>
    </submittedName>
</protein>
<comment type="caution">
    <text evidence="1">The sequence shown here is derived from an EMBL/GenBank/DDBJ whole genome shotgun (WGS) entry which is preliminary data.</text>
</comment>
<name>A0ACC2PSU6_9HYME</name>
<proteinExistence type="predicted"/>
<dbReference type="EMBL" id="CM056741">
    <property type="protein sequence ID" value="KAJ8686369.1"/>
    <property type="molecule type" value="Genomic_DNA"/>
</dbReference>
<evidence type="ECO:0000313" key="2">
    <source>
        <dbReference type="Proteomes" id="UP001239111"/>
    </source>
</evidence>
<sequence>MPLRKKSTRNAARQREADRKRSLQESKERKEKWKKVVFKIPKVNSKKKVEEGLKRKRDGARFAREKLKENPIKYQEYLQAERDRYQNDVLTGKRKKRSELSERELTLVRRKDRERKRKERAKKKEVVDNVDPEAPSSSTDTTTEPIRKRRYKANKRQRTCYNENREYRQKNQVLTQKLDSTRKQLECLKNKKYPKSLNTGSPKSKTDAFLSKNPSLDAIRRELIFGEALKQDIRSRYKTTKKNAEKQYLTNLTRGKIIKKYRLMSEVKNNVTPAMQIRFRDESDYMSFKKKQKSHVENTKTSIEKFFVENSTIDPGKRAFKNRQQFSLHTGLAYSGLFNEGFTTISESLRHDAVAIMTHLKPILDHYLAKLPNVTELHVLSDGPTTQYKNRFAVYVITQFLLNLFPQIARFTWNFSEAGHGKGPADGIGATVKRAADDQVKYGADILDLSSLMTALEGKVPNVHIKTVSNSDITLLESKVDCDLAKSFNGITKVHQYTWSKEHPKRVFLNTLSCSACAPGTRCEHFCIDVSKVRKRKGDRCGDSDLIVVKKSKKVRLNQKPSTASLALTSNLRRTSR</sequence>